<organism evidence="2 3">
    <name type="scientific">Brettanomyces naardenensis</name>
    <name type="common">Yeast</name>
    <dbReference type="NCBI Taxonomy" id="13370"/>
    <lineage>
        <taxon>Eukaryota</taxon>
        <taxon>Fungi</taxon>
        <taxon>Dikarya</taxon>
        <taxon>Ascomycota</taxon>
        <taxon>Saccharomycotina</taxon>
        <taxon>Pichiomycetes</taxon>
        <taxon>Pichiales</taxon>
        <taxon>Pichiaceae</taxon>
        <taxon>Brettanomyces</taxon>
    </lineage>
</organism>
<feature type="coiled-coil region" evidence="1">
    <location>
        <begin position="463"/>
        <end position="490"/>
    </location>
</feature>
<dbReference type="GO" id="GO:0005634">
    <property type="term" value="C:nucleus"/>
    <property type="evidence" value="ECO:0007669"/>
    <property type="project" value="TreeGrafter"/>
</dbReference>
<dbReference type="Pfam" id="PF10303">
    <property type="entry name" value="DUF2408"/>
    <property type="match status" value="2"/>
</dbReference>
<dbReference type="InParanoid" id="A0A448YP23"/>
<evidence type="ECO:0000313" key="3">
    <source>
        <dbReference type="Proteomes" id="UP000290900"/>
    </source>
</evidence>
<sequence>MPYTDIVPQDEASVYASLVQLRSRLSEIRKDSKYSNNREILNTYQSVLDSINQLKELREIEGHSSDAPPNKVDSLIDEIFQLLSLFFVSFGLSDTAPATYASLTTVQRLLEHLNESGVYTQQDLEPIKSRLDEISEIIDSAQDEEDNTTTNEEIKLLKNKLTKAYDEYNLMAKKISDLPPEIQSLMDKLLSVKYQLLDLMSNNNGKSNGSSKSHQERNVERLSKELANLQSKCEKAIENESSDTSASEAVLKGILDDCHDYLRNLQIGQDKIDPHLRHTYEKLVKLHSILSDLLITRRWTLRTVDLFNYQRELNDVDQLRVRGSFGNSEYKGQSILLYLLRSCYAIIYKLLESSESVSEALRPLHNQLSTVHRCLLDLKRSGGITSMRELYPYQMKLTSIDNEAVDGIFMVDGEIPPGQATLTALLSECFDILHELKVDYYDKHASNDSENSKTANVIGTKALQESNYDYNNVEEEYNEGEDNLASYAASYNSDCPTDAE</sequence>
<dbReference type="Proteomes" id="UP000290900">
    <property type="component" value="Unassembled WGS sequence"/>
</dbReference>
<reference evidence="2 3" key="1">
    <citation type="submission" date="2018-12" db="EMBL/GenBank/DDBJ databases">
        <authorList>
            <person name="Tiukova I."/>
            <person name="Dainat J."/>
        </authorList>
    </citation>
    <scope>NUCLEOTIDE SEQUENCE [LARGE SCALE GENOMIC DNA]</scope>
</reference>
<keyword evidence="3" id="KW-1185">Reference proteome</keyword>
<dbReference type="AlphaFoldDB" id="A0A448YP23"/>
<keyword evidence="1" id="KW-0175">Coiled coil</keyword>
<dbReference type="PANTHER" id="PTHR28086">
    <property type="entry name" value="UPF0662 PROTEIN YPL260W"/>
    <property type="match status" value="1"/>
</dbReference>
<gene>
    <name evidence="2" type="ORF">BRENAR_LOCUS3421</name>
</gene>
<dbReference type="OrthoDB" id="2011986at2759"/>
<dbReference type="GO" id="GO:0005737">
    <property type="term" value="C:cytoplasm"/>
    <property type="evidence" value="ECO:0007669"/>
    <property type="project" value="TreeGrafter"/>
</dbReference>
<protein>
    <submittedName>
        <fullName evidence="2">DEKNAAC103760</fullName>
    </submittedName>
</protein>
<name>A0A448YP23_BRENA</name>
<dbReference type="STRING" id="13370.A0A448YP23"/>
<dbReference type="EMBL" id="CAACVR010000024">
    <property type="protein sequence ID" value="VEU22690.1"/>
    <property type="molecule type" value="Genomic_DNA"/>
</dbReference>
<evidence type="ECO:0000313" key="2">
    <source>
        <dbReference type="EMBL" id="VEU22690.1"/>
    </source>
</evidence>
<dbReference type="PANTHER" id="PTHR28086:SF1">
    <property type="entry name" value="CU(2+) SUPPRESSING AND BLEOMYCIN SENSITIVE PROTEIN 1"/>
    <property type="match status" value="1"/>
</dbReference>
<accession>A0A448YP23</accession>
<dbReference type="InterPro" id="IPR018810">
    <property type="entry name" value="UPF0662"/>
</dbReference>
<proteinExistence type="predicted"/>
<evidence type="ECO:0000256" key="1">
    <source>
        <dbReference type="SAM" id="Coils"/>
    </source>
</evidence>
<dbReference type="FunCoup" id="A0A448YP23">
    <property type="interactions" value="45"/>
</dbReference>
<feature type="coiled-coil region" evidence="1">
    <location>
        <begin position="212"/>
        <end position="239"/>
    </location>
</feature>